<evidence type="ECO:0000259" key="8">
    <source>
        <dbReference type="Pfam" id="PF09335"/>
    </source>
</evidence>
<proteinExistence type="inferred from homology"/>
<dbReference type="PANTHER" id="PTHR42709:SF6">
    <property type="entry name" value="UNDECAPRENYL PHOSPHATE TRANSPORTER A"/>
    <property type="match status" value="1"/>
</dbReference>
<keyword evidence="10" id="KW-1185">Reference proteome</keyword>
<evidence type="ECO:0000256" key="1">
    <source>
        <dbReference type="ARBA" id="ARBA00004651"/>
    </source>
</evidence>
<dbReference type="AlphaFoldDB" id="A0A1W1VG79"/>
<feature type="transmembrane region" description="Helical" evidence="7">
    <location>
        <begin position="172"/>
        <end position="189"/>
    </location>
</feature>
<name>A0A1W1VG79_9FIRM</name>
<sequence length="194" mass="21898">MTSVHVYGLLFILLLIEGIGIPGIPFEPVFLAAGYLIEQGQMSFWWTVLVGTIGNLLGNLLGYWLGARPARSFLDRVTRSYIGPEAIERVSFWFKRYGPAVVVVSRWFGLIRTPAIVCAAPLGMDALSYTLYSAIGAFTWTLAWQYASWRGAHYFLEWWHSYRGLSSWGEELFLASSILLALGAAVYLYRKKKK</sequence>
<dbReference type="PANTHER" id="PTHR42709">
    <property type="entry name" value="ALKALINE PHOSPHATASE LIKE PROTEIN"/>
    <property type="match status" value="1"/>
</dbReference>
<evidence type="ECO:0000256" key="3">
    <source>
        <dbReference type="ARBA" id="ARBA00022475"/>
    </source>
</evidence>
<keyword evidence="5 7" id="KW-1133">Transmembrane helix</keyword>
<keyword evidence="3" id="KW-1003">Cell membrane</keyword>
<feature type="domain" description="VTT" evidence="8">
    <location>
        <begin position="24"/>
        <end position="148"/>
    </location>
</feature>
<dbReference type="RefSeq" id="WP_084663930.1">
    <property type="nucleotide sequence ID" value="NZ_LT838272.1"/>
</dbReference>
<dbReference type="InterPro" id="IPR051311">
    <property type="entry name" value="DedA_domain"/>
</dbReference>
<dbReference type="InterPro" id="IPR032816">
    <property type="entry name" value="VTT_dom"/>
</dbReference>
<evidence type="ECO:0000256" key="4">
    <source>
        <dbReference type="ARBA" id="ARBA00022692"/>
    </source>
</evidence>
<keyword evidence="4 7" id="KW-0812">Transmembrane</keyword>
<evidence type="ECO:0000256" key="2">
    <source>
        <dbReference type="ARBA" id="ARBA00010792"/>
    </source>
</evidence>
<evidence type="ECO:0000313" key="10">
    <source>
        <dbReference type="Proteomes" id="UP000192569"/>
    </source>
</evidence>
<dbReference type="Pfam" id="PF09335">
    <property type="entry name" value="VTT_dom"/>
    <property type="match status" value="1"/>
</dbReference>
<protein>
    <submittedName>
        <fullName evidence="9">Membrane protein DedA, SNARE-associated domain</fullName>
    </submittedName>
</protein>
<dbReference type="STRING" id="698762.SAMN00808754_0618"/>
<dbReference type="EMBL" id="LT838272">
    <property type="protein sequence ID" value="SMB92336.1"/>
    <property type="molecule type" value="Genomic_DNA"/>
</dbReference>
<feature type="transmembrane region" description="Helical" evidence="7">
    <location>
        <begin position="44"/>
        <end position="66"/>
    </location>
</feature>
<dbReference type="GO" id="GO:0005886">
    <property type="term" value="C:plasma membrane"/>
    <property type="evidence" value="ECO:0007669"/>
    <property type="project" value="UniProtKB-SubCell"/>
</dbReference>
<keyword evidence="6 7" id="KW-0472">Membrane</keyword>
<reference evidence="9 10" key="1">
    <citation type="submission" date="2017-04" db="EMBL/GenBank/DDBJ databases">
        <authorList>
            <person name="Afonso C.L."/>
            <person name="Miller P.J."/>
            <person name="Scott M.A."/>
            <person name="Spackman E."/>
            <person name="Goraichik I."/>
            <person name="Dimitrov K.M."/>
            <person name="Suarez D.L."/>
            <person name="Swayne D.E."/>
        </authorList>
    </citation>
    <scope>NUCLEOTIDE SEQUENCE [LARGE SCALE GENOMIC DNA]</scope>
    <source>
        <strain evidence="9 10">ToBE</strain>
    </source>
</reference>
<comment type="subcellular location">
    <subcellularLocation>
        <location evidence="1">Cell membrane</location>
        <topology evidence="1">Multi-pass membrane protein</topology>
    </subcellularLocation>
</comment>
<feature type="transmembrane region" description="Helical" evidence="7">
    <location>
        <begin position="129"/>
        <end position="147"/>
    </location>
</feature>
<dbReference type="OrthoDB" id="9813426at2"/>
<evidence type="ECO:0000256" key="5">
    <source>
        <dbReference type="ARBA" id="ARBA00022989"/>
    </source>
</evidence>
<accession>A0A1W1VG79</accession>
<gene>
    <name evidence="9" type="ORF">SAMN00808754_0618</name>
</gene>
<evidence type="ECO:0000256" key="7">
    <source>
        <dbReference type="SAM" id="Phobius"/>
    </source>
</evidence>
<evidence type="ECO:0000256" key="6">
    <source>
        <dbReference type="ARBA" id="ARBA00023136"/>
    </source>
</evidence>
<comment type="similarity">
    <text evidence="2">Belongs to the DedA family.</text>
</comment>
<organism evidence="9 10">
    <name type="scientific">Thermanaeromonas toyohensis ToBE</name>
    <dbReference type="NCBI Taxonomy" id="698762"/>
    <lineage>
        <taxon>Bacteria</taxon>
        <taxon>Bacillati</taxon>
        <taxon>Bacillota</taxon>
        <taxon>Clostridia</taxon>
        <taxon>Neomoorellales</taxon>
        <taxon>Neomoorellaceae</taxon>
        <taxon>Thermanaeromonas</taxon>
    </lineage>
</organism>
<dbReference type="Proteomes" id="UP000192569">
    <property type="component" value="Chromosome I"/>
</dbReference>
<evidence type="ECO:0000313" key="9">
    <source>
        <dbReference type="EMBL" id="SMB92336.1"/>
    </source>
</evidence>